<reference evidence="5" key="1">
    <citation type="submission" date="2016-10" db="EMBL/GenBank/DDBJ databases">
        <title>Comparative genomics uncovers the prolific and rare metabolic potential of the cyanobacterial genus Moorea.</title>
        <authorList>
            <person name="Leao T."/>
            <person name="Castelao G."/>
            <person name="Korobeynikov A."/>
            <person name="Monroe E.A."/>
            <person name="Podell S."/>
            <person name="Glukhov E."/>
            <person name="Allen E."/>
            <person name="Gerwick W.H."/>
            <person name="Gerwick L."/>
        </authorList>
    </citation>
    <scope>NUCLEOTIDE SEQUENCE [LARGE SCALE GENOMIC DNA]</scope>
    <source>
        <strain evidence="5">PAL-8-15-08-1</strain>
    </source>
</reference>
<accession>A0A1D8U2B8</accession>
<sequence>MRILFLHPKSFAQFSHLAKALAQDDTNQVIFGTQRRAGKLPKVSKAIYSPVKTVSPTTHYYLHQLQRDIHEGQAVYHLCTRLKSEGFVPDVVYGHGGWGSTLYIKDVFPQAKLLCYCEWFYHAHGSNFDFDPSDPLTSDDETRIRTKNASMLISLVSCDRGLSPTYYQHCQFPQEFHSKITVRHDGIDTEFFKPKPGAKLVLPRIDLDLSEVDELITYVGRGMEPYRGFPQFMEAVGILQQRRPRCHVVVVGENRVVYSKPLPDGKTYKELMLDKVPLDLERVHFTGLLPYSEYLKVLQASSVHIYLTYPFVLSWSMLESMATGCLVVGSNTAPVIEVIENRVNGLLVDFFSPEDIADRVEEALDNRDKMTRIRENARETILQRYDLAKLLPQHIQWIQED</sequence>
<dbReference type="AlphaFoldDB" id="A0A1D8U2B8"/>
<keyword evidence="1 4" id="KW-0808">Transferase</keyword>
<feature type="domain" description="Glycosyl transferase family 1" evidence="2">
    <location>
        <begin position="210"/>
        <end position="379"/>
    </location>
</feature>
<dbReference type="SUPFAM" id="SSF53756">
    <property type="entry name" value="UDP-Glycosyltransferase/glycogen phosphorylase"/>
    <property type="match status" value="1"/>
</dbReference>
<dbReference type="GO" id="GO:0009103">
    <property type="term" value="P:lipopolysaccharide biosynthetic process"/>
    <property type="evidence" value="ECO:0007669"/>
    <property type="project" value="TreeGrafter"/>
</dbReference>
<gene>
    <name evidence="4" type="ORF">BJP34_35150</name>
</gene>
<dbReference type="Gene3D" id="3.40.50.2000">
    <property type="entry name" value="Glycogen Phosphorylase B"/>
    <property type="match status" value="1"/>
</dbReference>
<dbReference type="Pfam" id="PF12000">
    <property type="entry name" value="Glyco_trans_4_3"/>
    <property type="match status" value="1"/>
</dbReference>
<evidence type="ECO:0000259" key="2">
    <source>
        <dbReference type="Pfam" id="PF00534"/>
    </source>
</evidence>
<proteinExistence type="predicted"/>
<feature type="domain" description="Glycosyl transferase family 4" evidence="3">
    <location>
        <begin position="27"/>
        <end position="191"/>
    </location>
</feature>
<dbReference type="OrthoDB" id="5416057at2"/>
<name>A0A1D8U2B8_9CYAN</name>
<evidence type="ECO:0000313" key="5">
    <source>
        <dbReference type="Proteomes" id="UP000177870"/>
    </source>
</evidence>
<dbReference type="Pfam" id="PF00534">
    <property type="entry name" value="Glycos_transf_1"/>
    <property type="match status" value="1"/>
</dbReference>
<organism evidence="4 5">
    <name type="scientific">Moorena producens PAL-8-15-08-1</name>
    <dbReference type="NCBI Taxonomy" id="1458985"/>
    <lineage>
        <taxon>Bacteria</taxon>
        <taxon>Bacillati</taxon>
        <taxon>Cyanobacteriota</taxon>
        <taxon>Cyanophyceae</taxon>
        <taxon>Coleofasciculales</taxon>
        <taxon>Coleofasciculaceae</taxon>
        <taxon>Moorena</taxon>
    </lineage>
</organism>
<protein>
    <submittedName>
        <fullName evidence="4">Glycosyl transferase family 1</fullName>
    </submittedName>
</protein>
<dbReference type="KEGG" id="mpro:BJP34_35150"/>
<dbReference type="PANTHER" id="PTHR46401:SF2">
    <property type="entry name" value="GLYCOSYLTRANSFERASE WBBK-RELATED"/>
    <property type="match status" value="1"/>
</dbReference>
<dbReference type="RefSeq" id="WP_070396339.1">
    <property type="nucleotide sequence ID" value="NZ_CP017599.1"/>
</dbReference>
<evidence type="ECO:0000259" key="3">
    <source>
        <dbReference type="Pfam" id="PF12000"/>
    </source>
</evidence>
<dbReference type="PANTHER" id="PTHR46401">
    <property type="entry name" value="GLYCOSYLTRANSFERASE WBBK-RELATED"/>
    <property type="match status" value="1"/>
</dbReference>
<dbReference type="Proteomes" id="UP000177870">
    <property type="component" value="Chromosome"/>
</dbReference>
<evidence type="ECO:0000256" key="1">
    <source>
        <dbReference type="ARBA" id="ARBA00022679"/>
    </source>
</evidence>
<dbReference type="GO" id="GO:0016757">
    <property type="term" value="F:glycosyltransferase activity"/>
    <property type="evidence" value="ECO:0007669"/>
    <property type="project" value="InterPro"/>
</dbReference>
<dbReference type="EMBL" id="CP017599">
    <property type="protein sequence ID" value="AOX03973.1"/>
    <property type="molecule type" value="Genomic_DNA"/>
</dbReference>
<evidence type="ECO:0000313" key="4">
    <source>
        <dbReference type="EMBL" id="AOX03973.1"/>
    </source>
</evidence>
<dbReference type="InterPro" id="IPR001296">
    <property type="entry name" value="Glyco_trans_1"/>
</dbReference>
<dbReference type="InterPro" id="IPR022623">
    <property type="entry name" value="Glyco_trans_4"/>
</dbReference>